<reference evidence="2" key="1">
    <citation type="journal article" date="2022" name="Mol. Ecol. Resour.">
        <title>The genomes of chicory, endive, great burdock and yacon provide insights into Asteraceae palaeo-polyploidization history and plant inulin production.</title>
        <authorList>
            <person name="Fan W."/>
            <person name="Wang S."/>
            <person name="Wang H."/>
            <person name="Wang A."/>
            <person name="Jiang F."/>
            <person name="Liu H."/>
            <person name="Zhao H."/>
            <person name="Xu D."/>
            <person name="Zhang Y."/>
        </authorList>
    </citation>
    <scope>NUCLEOTIDE SEQUENCE [LARGE SCALE GENOMIC DNA]</scope>
    <source>
        <strain evidence="2">cv. Yunnan</strain>
    </source>
</reference>
<reference evidence="1 2" key="2">
    <citation type="journal article" date="2022" name="Mol. Ecol. Resour.">
        <title>The genomes of chicory, endive, great burdock and yacon provide insights into Asteraceae paleo-polyploidization history and plant inulin production.</title>
        <authorList>
            <person name="Fan W."/>
            <person name="Wang S."/>
            <person name="Wang H."/>
            <person name="Wang A."/>
            <person name="Jiang F."/>
            <person name="Liu H."/>
            <person name="Zhao H."/>
            <person name="Xu D."/>
            <person name="Zhang Y."/>
        </authorList>
    </citation>
    <scope>NUCLEOTIDE SEQUENCE [LARGE SCALE GENOMIC DNA]</scope>
    <source>
        <strain evidence="2">cv. Yunnan</strain>
        <tissue evidence="1">Leaves</tissue>
    </source>
</reference>
<proteinExistence type="predicted"/>
<dbReference type="EMBL" id="CM042018">
    <property type="protein sequence ID" value="KAI3827617.1"/>
    <property type="molecule type" value="Genomic_DNA"/>
</dbReference>
<name>A0ACB9K5S3_9ASTR</name>
<accession>A0ACB9K5S3</accession>
<comment type="caution">
    <text evidence="1">The sequence shown here is derived from an EMBL/GenBank/DDBJ whole genome shotgun (WGS) entry which is preliminary data.</text>
</comment>
<gene>
    <name evidence="1" type="ORF">L1987_01696</name>
</gene>
<evidence type="ECO:0000313" key="2">
    <source>
        <dbReference type="Proteomes" id="UP001056120"/>
    </source>
</evidence>
<dbReference type="Proteomes" id="UP001056120">
    <property type="component" value="Linkage Group LG01"/>
</dbReference>
<evidence type="ECO:0000313" key="1">
    <source>
        <dbReference type="EMBL" id="KAI3827617.1"/>
    </source>
</evidence>
<organism evidence="1 2">
    <name type="scientific">Smallanthus sonchifolius</name>
    <dbReference type="NCBI Taxonomy" id="185202"/>
    <lineage>
        <taxon>Eukaryota</taxon>
        <taxon>Viridiplantae</taxon>
        <taxon>Streptophyta</taxon>
        <taxon>Embryophyta</taxon>
        <taxon>Tracheophyta</taxon>
        <taxon>Spermatophyta</taxon>
        <taxon>Magnoliopsida</taxon>
        <taxon>eudicotyledons</taxon>
        <taxon>Gunneridae</taxon>
        <taxon>Pentapetalae</taxon>
        <taxon>asterids</taxon>
        <taxon>campanulids</taxon>
        <taxon>Asterales</taxon>
        <taxon>Asteraceae</taxon>
        <taxon>Asteroideae</taxon>
        <taxon>Heliantheae alliance</taxon>
        <taxon>Millerieae</taxon>
        <taxon>Smallanthus</taxon>
    </lineage>
</organism>
<keyword evidence="2" id="KW-1185">Reference proteome</keyword>
<sequence length="474" mass="53733">MLLQFVLHLQFKVLVLSVVDVLKTTNGGEGYACSAHSEEIKQNQALMADVNGKESSEKVASVKVDSDEIALYKRHNQILVDELNKALEINSDLKEVEKVFNEKIEALTNDLAVMTYIKNVLEIQQEDLLVHIKVKSGLGYHTVPHPFNGNFTFSPEHNVNVNHLPDFPLSADPILSTGRSEEETGSEDERAESIKNVSFHVDVKISDESKESSSPQNVKTRQKKKKLIFYVRSASHPKSQQFSKGNNSQYTSRSPERNAHQHCYHTSSSKMNQRFVSPRKLKACFFCHDLYHIAYDCSYNPMHCNPKKPVHRREGKEKMRNPNDFPKRISSFYSQPKCEPVFVKPKHVWAKRHDTKTFATVDGASSSSSNFIEEDDFRVEISSSILDPLTIEHVPAVFEVSEASSSHSTDVSAEDSNVEEPISPISSNASELPKCYWYYSGSMNHLIFNPTEINGQSARYDHIIPNHFMSLGRR</sequence>
<protein>
    <submittedName>
        <fullName evidence="1">Uncharacterized protein</fullName>
    </submittedName>
</protein>